<keyword evidence="1" id="KW-0472">Membrane</keyword>
<accession>A0A6C0D7M2</accession>
<keyword evidence="1" id="KW-1133">Transmembrane helix</keyword>
<proteinExistence type="predicted"/>
<keyword evidence="1" id="KW-0812">Transmembrane</keyword>
<dbReference type="EMBL" id="MN739539">
    <property type="protein sequence ID" value="QHT11919.1"/>
    <property type="molecule type" value="Genomic_DNA"/>
</dbReference>
<feature type="transmembrane region" description="Helical" evidence="1">
    <location>
        <begin position="42"/>
        <end position="63"/>
    </location>
</feature>
<evidence type="ECO:0000256" key="1">
    <source>
        <dbReference type="SAM" id="Phobius"/>
    </source>
</evidence>
<evidence type="ECO:0000313" key="2">
    <source>
        <dbReference type="EMBL" id="QHT11919.1"/>
    </source>
</evidence>
<organism evidence="2">
    <name type="scientific">viral metagenome</name>
    <dbReference type="NCBI Taxonomy" id="1070528"/>
    <lineage>
        <taxon>unclassified sequences</taxon>
        <taxon>metagenomes</taxon>
        <taxon>organismal metagenomes</taxon>
    </lineage>
</organism>
<protein>
    <submittedName>
        <fullName evidence="2">Uncharacterized protein</fullName>
    </submittedName>
</protein>
<sequence length="73" mass="8208">MGRRGISTGNGGILGTGVFGFFGSTVTCKDSDNSYYCNFVKFFNMLIMIIVLIVILYVVYSFAYPYMFSSKKR</sequence>
<reference evidence="2" key="1">
    <citation type="journal article" date="2020" name="Nature">
        <title>Giant virus diversity and host interactions through global metagenomics.</title>
        <authorList>
            <person name="Schulz F."/>
            <person name="Roux S."/>
            <person name="Paez-Espino D."/>
            <person name="Jungbluth S."/>
            <person name="Walsh D.A."/>
            <person name="Denef V.J."/>
            <person name="McMahon K.D."/>
            <person name="Konstantinidis K.T."/>
            <person name="Eloe-Fadrosh E.A."/>
            <person name="Kyrpides N.C."/>
            <person name="Woyke T."/>
        </authorList>
    </citation>
    <scope>NUCLEOTIDE SEQUENCE</scope>
    <source>
        <strain evidence="2">GVMAG-M-3300023174-124</strain>
    </source>
</reference>
<name>A0A6C0D7M2_9ZZZZ</name>
<dbReference type="AlphaFoldDB" id="A0A6C0D7M2"/>